<feature type="non-terminal residue" evidence="1">
    <location>
        <position position="99"/>
    </location>
</feature>
<dbReference type="Proteomes" id="UP000745764">
    <property type="component" value="Unassembled WGS sequence"/>
</dbReference>
<evidence type="ECO:0000313" key="2">
    <source>
        <dbReference type="Proteomes" id="UP000745764"/>
    </source>
</evidence>
<reference evidence="1" key="1">
    <citation type="submission" date="2020-06" db="EMBL/GenBank/DDBJ databases">
        <authorList>
            <person name="Onetto C."/>
        </authorList>
    </citation>
    <scope>NUCLEOTIDE SEQUENCE</scope>
</reference>
<proteinExistence type="predicted"/>
<comment type="caution">
    <text evidence="1">The sequence shown here is derived from an EMBL/GenBank/DDBJ whole genome shotgun (WGS) entry which is preliminary data.</text>
</comment>
<keyword evidence="2" id="KW-1185">Reference proteome</keyword>
<dbReference type="EMBL" id="CAINUL010000017">
    <property type="protein sequence ID" value="CAD0114312.1"/>
    <property type="molecule type" value="Genomic_DNA"/>
</dbReference>
<protein>
    <submittedName>
        <fullName evidence="1">Uncharacterized protein</fullName>
    </submittedName>
</protein>
<sequence>TSTHIYPRVGLIAEISNNTILGLRAQITENVDFLYPPRSFFIVTLLSSTGDQWSAKAVDGDNVIAAGDVCATVELALQALLKATSHAVWERMTPIYIPY</sequence>
<evidence type="ECO:0000313" key="1">
    <source>
        <dbReference type="EMBL" id="CAD0114312.1"/>
    </source>
</evidence>
<dbReference type="AlphaFoldDB" id="A0A9N8KLL6"/>
<organism evidence="1 2">
    <name type="scientific">Aureobasidium uvarum</name>
    <dbReference type="NCBI Taxonomy" id="2773716"/>
    <lineage>
        <taxon>Eukaryota</taxon>
        <taxon>Fungi</taxon>
        <taxon>Dikarya</taxon>
        <taxon>Ascomycota</taxon>
        <taxon>Pezizomycotina</taxon>
        <taxon>Dothideomycetes</taxon>
        <taxon>Dothideomycetidae</taxon>
        <taxon>Dothideales</taxon>
        <taxon>Saccotheciaceae</taxon>
        <taxon>Aureobasidium</taxon>
    </lineage>
</organism>
<accession>A0A9N8KLL6</accession>
<name>A0A9N8KLL6_9PEZI</name>
<dbReference type="OrthoDB" id="3839205at2759"/>
<gene>
    <name evidence="1" type="ORF">AWRI4620_LOCUS8567</name>
</gene>